<feature type="binding site" evidence="4">
    <location>
        <position position="223"/>
    </location>
    <ligand>
        <name>FAD</name>
        <dbReference type="ChEBI" id="CHEBI:57692"/>
    </ligand>
</feature>
<comment type="caution">
    <text evidence="8">The sequence shown here is derived from an EMBL/GenBank/DDBJ whole genome shotgun (WGS) entry which is preliminary data.</text>
</comment>
<dbReference type="InterPro" id="IPR014729">
    <property type="entry name" value="Rossmann-like_a/b/a_fold"/>
</dbReference>
<feature type="site" description="Electron transfer via tryptophanyl radical" evidence="5">
    <location>
        <position position="304"/>
    </location>
</feature>
<organism evidence="8 9">
    <name type="scientific">Rubellimicrobium thermophilum DSM 16684</name>
    <dbReference type="NCBI Taxonomy" id="1123069"/>
    <lineage>
        <taxon>Bacteria</taxon>
        <taxon>Pseudomonadati</taxon>
        <taxon>Pseudomonadota</taxon>
        <taxon>Alphaproteobacteria</taxon>
        <taxon>Rhodobacterales</taxon>
        <taxon>Roseobacteraceae</taxon>
        <taxon>Rubellimicrobium</taxon>
    </lineage>
</organism>
<accession>S9SHJ1</accession>
<dbReference type="EMBL" id="AOLV01000013">
    <property type="protein sequence ID" value="EPX85784.1"/>
    <property type="molecule type" value="Genomic_DNA"/>
</dbReference>
<keyword evidence="3 4" id="KW-0274">FAD</keyword>
<protein>
    <submittedName>
        <fullName evidence="8">Deoxyribodipyrimidine photolyase</fullName>
        <ecNumber evidence="8">4.1.99.3</ecNumber>
    </submittedName>
</protein>
<evidence type="ECO:0000259" key="7">
    <source>
        <dbReference type="PROSITE" id="PS51645"/>
    </source>
</evidence>
<evidence type="ECO:0000256" key="3">
    <source>
        <dbReference type="ARBA" id="ARBA00022827"/>
    </source>
</evidence>
<dbReference type="InterPro" id="IPR036155">
    <property type="entry name" value="Crypto/Photolyase_N_sf"/>
</dbReference>
<feature type="binding site" evidence="4">
    <location>
        <position position="270"/>
    </location>
    <ligand>
        <name>FAD</name>
        <dbReference type="ChEBI" id="CHEBI:57692"/>
    </ligand>
</feature>
<feature type="site" description="Electron transfer via tryptophanyl radical" evidence="5">
    <location>
        <position position="359"/>
    </location>
</feature>
<evidence type="ECO:0000256" key="6">
    <source>
        <dbReference type="RuleBase" id="RU004182"/>
    </source>
</evidence>
<dbReference type="HOGENOM" id="CLU_010348_2_2_5"/>
<dbReference type="PANTHER" id="PTHR11455">
    <property type="entry name" value="CRYPTOCHROME"/>
    <property type="match status" value="1"/>
</dbReference>
<keyword evidence="6" id="KW-0157">Chromophore</keyword>
<comment type="similarity">
    <text evidence="6">Belongs to the DNA photolyase family.</text>
</comment>
<evidence type="ECO:0000256" key="1">
    <source>
        <dbReference type="ARBA" id="ARBA00001932"/>
    </source>
</evidence>
<dbReference type="Gene3D" id="1.10.579.10">
    <property type="entry name" value="DNA Cyclobutane Dipyrimidine Photolyase, subunit A, domain 3"/>
    <property type="match status" value="1"/>
</dbReference>
<dbReference type="InterPro" id="IPR002081">
    <property type="entry name" value="Cryptochrome/DNA_photolyase_1"/>
</dbReference>
<dbReference type="Gene3D" id="1.25.40.80">
    <property type="match status" value="1"/>
</dbReference>
<dbReference type="STRING" id="1123069.ruthe_01713"/>
<dbReference type="GO" id="GO:0003677">
    <property type="term" value="F:DNA binding"/>
    <property type="evidence" value="ECO:0007669"/>
    <property type="project" value="TreeGrafter"/>
</dbReference>
<keyword evidence="9" id="KW-1185">Reference proteome</keyword>
<dbReference type="GO" id="GO:0071949">
    <property type="term" value="F:FAD binding"/>
    <property type="evidence" value="ECO:0007669"/>
    <property type="project" value="TreeGrafter"/>
</dbReference>
<dbReference type="InterPro" id="IPR036134">
    <property type="entry name" value="Crypto/Photolyase_FAD-like_sf"/>
</dbReference>
<dbReference type="Proteomes" id="UP000015346">
    <property type="component" value="Unassembled WGS sequence"/>
</dbReference>
<dbReference type="AlphaFoldDB" id="S9SHJ1"/>
<dbReference type="InterPro" id="IPR006050">
    <property type="entry name" value="DNA_photolyase_N"/>
</dbReference>
<comment type="cofactor">
    <cofactor evidence="4">
        <name>FAD</name>
        <dbReference type="ChEBI" id="CHEBI:57692"/>
    </cofactor>
    <text evidence="4">Binds 1 FAD per subunit.</text>
</comment>
<gene>
    <name evidence="8" type="ORF">ruthe_01713</name>
</gene>
<evidence type="ECO:0000313" key="8">
    <source>
        <dbReference type="EMBL" id="EPX85784.1"/>
    </source>
</evidence>
<dbReference type="InterPro" id="IPR005101">
    <property type="entry name" value="Cryptochr/Photolyase_FAD-bd"/>
</dbReference>
<dbReference type="Gene3D" id="3.40.50.620">
    <property type="entry name" value="HUPs"/>
    <property type="match status" value="1"/>
</dbReference>
<reference evidence="8 9" key="1">
    <citation type="journal article" date="2013" name="Stand. Genomic Sci.">
        <title>Genome sequence of the reddish-pigmented Rubellimicrobium thermophilum type strain (DSM 16684(T)), a member of the Roseobacter clade.</title>
        <authorList>
            <person name="Fiebig A."/>
            <person name="Riedel T."/>
            <person name="Gronow S."/>
            <person name="Petersen J."/>
            <person name="Klenk H.P."/>
            <person name="Goker M."/>
        </authorList>
    </citation>
    <scope>NUCLEOTIDE SEQUENCE [LARGE SCALE GENOMIC DNA]</scope>
    <source>
        <strain evidence="8 9">DSM 16684</strain>
    </source>
</reference>
<dbReference type="Pfam" id="PF00875">
    <property type="entry name" value="DNA_photolyase"/>
    <property type="match status" value="1"/>
</dbReference>
<dbReference type="Pfam" id="PF03441">
    <property type="entry name" value="FAD_binding_7"/>
    <property type="match status" value="1"/>
</dbReference>
<keyword evidence="8" id="KW-0456">Lyase</keyword>
<feature type="site" description="Electron transfer via tryptophanyl radical" evidence="5">
    <location>
        <position position="382"/>
    </location>
</feature>
<evidence type="ECO:0000256" key="5">
    <source>
        <dbReference type="PIRSR" id="PIRSR602081-2"/>
    </source>
</evidence>
<feature type="binding site" evidence="4">
    <location>
        <begin position="372"/>
        <end position="374"/>
    </location>
    <ligand>
        <name>FAD</name>
        <dbReference type="ChEBI" id="CHEBI:57692"/>
    </ligand>
</feature>
<dbReference type="PATRIC" id="fig|1123069.3.peg.1681"/>
<dbReference type="GO" id="GO:0003904">
    <property type="term" value="F:deoxyribodipyrimidine photo-lyase activity"/>
    <property type="evidence" value="ECO:0007669"/>
    <property type="project" value="UniProtKB-EC"/>
</dbReference>
<dbReference type="GO" id="GO:0009416">
    <property type="term" value="P:response to light stimulus"/>
    <property type="evidence" value="ECO:0007669"/>
    <property type="project" value="TreeGrafter"/>
</dbReference>
<dbReference type="SUPFAM" id="SSF52425">
    <property type="entry name" value="Cryptochrome/photolyase, N-terminal domain"/>
    <property type="match status" value="1"/>
</dbReference>
<proteinExistence type="inferred from homology"/>
<sequence>MRLMTDRPPILLWLRRDLRLSDHPLLHAAARAGRPVIPVALNDEAVAAMGAAPRMRWGMALAAFAPALAELGSRLICRSGPADRALAALARETGASEVWLTALPDPLARAQEQAVQAAGLTVRAFPGFLLAPPEAIATGQGRPFRVFTPFWRALAAHDPGDPLPAPGRLPAPDHWPSSERLEDWRLEQAMQRGGPLVAAHQNPGEARARARLEAFLDHSLDGYAAARDDLAADGGSKLSENLAYGEISPRMVWHAARAAQERGSPGAETFLRELAWREFSQHALWHNPTLPDSPLDPAWAGFPWDRAEDSPALLAWRQARTGMPLVDAGLRELWVTGRMHNRMRMLTASVLCKTLLIDWRIGLRWFADQLTDWDAAANALNWQWVAGTGPDAAPFFRVFSPDAQAARHDATGAYRRRWLAEGQRHPPATALAFFDAVPSSWGLSPGDPYPPPVIDPSEGRRRALAAFERFRKR</sequence>
<evidence type="ECO:0000313" key="9">
    <source>
        <dbReference type="Proteomes" id="UP000015346"/>
    </source>
</evidence>
<dbReference type="SUPFAM" id="SSF48173">
    <property type="entry name" value="Cryptochrome/photolyase FAD-binding domain"/>
    <property type="match status" value="1"/>
</dbReference>
<dbReference type="PANTHER" id="PTHR11455:SF9">
    <property type="entry name" value="CRYPTOCHROME CIRCADIAN CLOCK 5 ISOFORM X1"/>
    <property type="match status" value="1"/>
</dbReference>
<evidence type="ECO:0000256" key="2">
    <source>
        <dbReference type="ARBA" id="ARBA00022630"/>
    </source>
</evidence>
<keyword evidence="2 4" id="KW-0285">Flavoprotein</keyword>
<name>S9SHJ1_9RHOB</name>
<feature type="domain" description="Photolyase/cryptochrome alpha/beta" evidence="7">
    <location>
        <begin position="8"/>
        <end position="130"/>
    </location>
</feature>
<evidence type="ECO:0000256" key="4">
    <source>
        <dbReference type="PIRSR" id="PIRSR602081-1"/>
    </source>
</evidence>
<dbReference type="EC" id="4.1.99.3" evidence="8"/>
<dbReference type="PROSITE" id="PS51645">
    <property type="entry name" value="PHR_CRY_ALPHA_BETA"/>
    <property type="match status" value="1"/>
</dbReference>
<dbReference type="PRINTS" id="PR00147">
    <property type="entry name" value="DNAPHOTLYASE"/>
</dbReference>
<comment type="cofactor">
    <cofactor evidence="1">
        <name>(6R)-5,10-methylene-5,6,7,8-tetrahydrofolate</name>
        <dbReference type="ChEBI" id="CHEBI:15636"/>
    </cofactor>
</comment>